<dbReference type="CDD" id="cd00075">
    <property type="entry name" value="HATPase"/>
    <property type="match status" value="1"/>
</dbReference>
<dbReference type="SMART" id="SM00388">
    <property type="entry name" value="HisKA"/>
    <property type="match status" value="1"/>
</dbReference>
<evidence type="ECO:0000259" key="19">
    <source>
        <dbReference type="PROSITE" id="PS50885"/>
    </source>
</evidence>
<dbReference type="EC" id="2.7.13.3" evidence="3"/>
<evidence type="ECO:0000256" key="16">
    <source>
        <dbReference type="SAM" id="Phobius"/>
    </source>
</evidence>
<protein>
    <recommendedName>
        <fullName evidence="3">histidine kinase</fullName>
        <ecNumber evidence="3">2.7.13.3</ecNumber>
    </recommendedName>
</protein>
<evidence type="ECO:0000256" key="15">
    <source>
        <dbReference type="SAM" id="MobiDB-lite"/>
    </source>
</evidence>
<dbReference type="GO" id="GO:0005524">
    <property type="term" value="F:ATP binding"/>
    <property type="evidence" value="ECO:0007669"/>
    <property type="project" value="UniProtKB-KW"/>
</dbReference>
<keyword evidence="14 16" id="KW-0472">Membrane</keyword>
<feature type="compositionally biased region" description="Basic and acidic residues" evidence="15">
    <location>
        <begin position="118"/>
        <end position="145"/>
    </location>
</feature>
<feature type="region of interest" description="Disordered" evidence="15">
    <location>
        <begin position="76"/>
        <end position="146"/>
    </location>
</feature>
<keyword evidence="11" id="KW-0067">ATP-binding</keyword>
<dbReference type="CDD" id="cd00082">
    <property type="entry name" value="HisKA"/>
    <property type="match status" value="1"/>
</dbReference>
<feature type="transmembrane region" description="Helical" evidence="16">
    <location>
        <begin position="210"/>
        <end position="229"/>
    </location>
</feature>
<accession>A0A7Y9LMN8</accession>
<keyword evidence="13" id="KW-0902">Two-component regulatory system</keyword>
<dbReference type="GO" id="GO:0000155">
    <property type="term" value="F:phosphorelay sensor kinase activity"/>
    <property type="evidence" value="ECO:0007669"/>
    <property type="project" value="InterPro"/>
</dbReference>
<feature type="compositionally biased region" description="Basic and acidic residues" evidence="15">
    <location>
        <begin position="83"/>
        <end position="100"/>
    </location>
</feature>
<comment type="caution">
    <text evidence="20">The sequence shown here is derived from an EMBL/GenBank/DDBJ whole genome shotgun (WGS) entry which is preliminary data.</text>
</comment>
<evidence type="ECO:0000313" key="20">
    <source>
        <dbReference type="EMBL" id="NYE82303.1"/>
    </source>
</evidence>
<feature type="domain" description="Histidine kinase" evidence="18">
    <location>
        <begin position="288"/>
        <end position="490"/>
    </location>
</feature>
<keyword evidence="4" id="KW-1003">Cell membrane</keyword>
<dbReference type="PANTHER" id="PTHR44936:SF5">
    <property type="entry name" value="SENSOR HISTIDINE KINASE ENVZ"/>
    <property type="match status" value="1"/>
</dbReference>
<evidence type="ECO:0000313" key="21">
    <source>
        <dbReference type="Proteomes" id="UP000542125"/>
    </source>
</evidence>
<evidence type="ECO:0000256" key="5">
    <source>
        <dbReference type="ARBA" id="ARBA00022519"/>
    </source>
</evidence>
<dbReference type="InterPro" id="IPR005467">
    <property type="entry name" value="His_kinase_dom"/>
</dbReference>
<feature type="domain" description="HAMP" evidence="19">
    <location>
        <begin position="229"/>
        <end position="280"/>
    </location>
</feature>
<dbReference type="InterPro" id="IPR050980">
    <property type="entry name" value="2C_sensor_his_kinase"/>
</dbReference>
<keyword evidence="7 20" id="KW-0808">Transferase</keyword>
<dbReference type="InterPro" id="IPR003661">
    <property type="entry name" value="HisK_dim/P_dom"/>
</dbReference>
<evidence type="ECO:0000256" key="11">
    <source>
        <dbReference type="ARBA" id="ARBA00022840"/>
    </source>
</evidence>
<dbReference type="PROSITE" id="PS50885">
    <property type="entry name" value="HAMP"/>
    <property type="match status" value="1"/>
</dbReference>
<dbReference type="Gene3D" id="1.10.287.130">
    <property type="match status" value="1"/>
</dbReference>
<keyword evidence="10 20" id="KW-0418">Kinase</keyword>
<dbReference type="InterPro" id="IPR036097">
    <property type="entry name" value="HisK_dim/P_sf"/>
</dbReference>
<proteinExistence type="predicted"/>
<dbReference type="PANTHER" id="PTHR44936">
    <property type="entry name" value="SENSOR PROTEIN CREC"/>
    <property type="match status" value="1"/>
</dbReference>
<evidence type="ECO:0000256" key="3">
    <source>
        <dbReference type="ARBA" id="ARBA00012438"/>
    </source>
</evidence>
<dbReference type="AlphaFoldDB" id="A0A7Y9LMN8"/>
<dbReference type="EMBL" id="JACBYR010000001">
    <property type="protein sequence ID" value="NYE82303.1"/>
    <property type="molecule type" value="Genomic_DNA"/>
</dbReference>
<dbReference type="PRINTS" id="PR00344">
    <property type="entry name" value="BCTRLSENSOR"/>
</dbReference>
<keyword evidence="6" id="KW-0597">Phosphoprotein</keyword>
<name>A0A7Y9LMN8_9BURK</name>
<keyword evidence="12 16" id="KW-1133">Transmembrane helix</keyword>
<evidence type="ECO:0000256" key="6">
    <source>
        <dbReference type="ARBA" id="ARBA00022553"/>
    </source>
</evidence>
<keyword evidence="8 16" id="KW-0812">Transmembrane</keyword>
<organism evidence="20 21">
    <name type="scientific">Pigmentiphaga litoralis</name>
    <dbReference type="NCBI Taxonomy" id="516702"/>
    <lineage>
        <taxon>Bacteria</taxon>
        <taxon>Pseudomonadati</taxon>
        <taxon>Pseudomonadota</taxon>
        <taxon>Betaproteobacteria</taxon>
        <taxon>Burkholderiales</taxon>
        <taxon>Alcaligenaceae</taxon>
        <taxon>Pigmentiphaga</taxon>
    </lineage>
</organism>
<keyword evidence="17" id="KW-0732">Signal</keyword>
<dbReference type="Gene3D" id="3.30.565.10">
    <property type="entry name" value="Histidine kinase-like ATPase, C-terminal domain"/>
    <property type="match status" value="1"/>
</dbReference>
<dbReference type="SUPFAM" id="SSF47384">
    <property type="entry name" value="Homodimeric domain of signal transducing histidine kinase"/>
    <property type="match status" value="1"/>
</dbReference>
<dbReference type="InterPro" id="IPR003594">
    <property type="entry name" value="HATPase_dom"/>
</dbReference>
<evidence type="ECO:0000256" key="13">
    <source>
        <dbReference type="ARBA" id="ARBA00023012"/>
    </source>
</evidence>
<dbReference type="InterPro" id="IPR004358">
    <property type="entry name" value="Sig_transdc_His_kin-like_C"/>
</dbReference>
<dbReference type="Pfam" id="PF02518">
    <property type="entry name" value="HATPase_c"/>
    <property type="match status" value="1"/>
</dbReference>
<evidence type="ECO:0000256" key="17">
    <source>
        <dbReference type="SAM" id="SignalP"/>
    </source>
</evidence>
<dbReference type="InterPro" id="IPR003660">
    <property type="entry name" value="HAMP_dom"/>
</dbReference>
<reference evidence="20 21" key="1">
    <citation type="submission" date="2020-07" db="EMBL/GenBank/DDBJ databases">
        <title>Genomic Encyclopedia of Type Strains, Phase IV (KMG-V): Genome sequencing to study the core and pangenomes of soil and plant-associated prokaryotes.</title>
        <authorList>
            <person name="Whitman W."/>
        </authorList>
    </citation>
    <scope>NUCLEOTIDE SEQUENCE [LARGE SCALE GENOMIC DNA]</scope>
    <source>
        <strain evidence="20 21">SAS40</strain>
    </source>
</reference>
<evidence type="ECO:0000256" key="14">
    <source>
        <dbReference type="ARBA" id="ARBA00023136"/>
    </source>
</evidence>
<evidence type="ECO:0000256" key="12">
    <source>
        <dbReference type="ARBA" id="ARBA00022989"/>
    </source>
</evidence>
<gene>
    <name evidence="20" type="ORF">FHW18_001574</name>
</gene>
<dbReference type="SMART" id="SM00387">
    <property type="entry name" value="HATPase_c"/>
    <property type="match status" value="1"/>
</dbReference>
<dbReference type="SMART" id="SM00304">
    <property type="entry name" value="HAMP"/>
    <property type="match status" value="1"/>
</dbReference>
<evidence type="ECO:0000256" key="1">
    <source>
        <dbReference type="ARBA" id="ARBA00000085"/>
    </source>
</evidence>
<evidence type="ECO:0000259" key="18">
    <source>
        <dbReference type="PROSITE" id="PS50109"/>
    </source>
</evidence>
<dbReference type="GO" id="GO:0005886">
    <property type="term" value="C:plasma membrane"/>
    <property type="evidence" value="ECO:0007669"/>
    <property type="project" value="UniProtKB-SubCell"/>
</dbReference>
<sequence>MRARLILLILGAVLVAQAATFAAIEHYRRNYLDTVAPDLMATTIRTLRAAIAQIPEENRADFVSEASHGEWRFESRALPARARRTEAERRADAGPHRPPREGGPPGFAPTGRMPPDFRPFEFRAPPDGRPPPREPPRWAEDDPRSGMRGLIRRLNQQLGEGTRVALSRGPEPALYISLSSTLGQEDGFTQRAWLVISLERISPGVTTPLLVIWLGGLGVILLIAAGFSWHITRPMTSLAVAADQLAAGKPQRVEPSGPHETRVLGERFNAMLDALDASDAVRRTLLAGLPHDLKGPLSRMRLRTEMADDPALKEGLRKDAQDMQHIVDQFIGYVRGTDPAAYHFDPMDLGDWLSERIHAWKGTGTAVELAAVPSQELRVNGDAVALARMVDNLIENALQHGAPPVDIRLTQRGANAVIQVRDHGPGISPDRRYEALQPFARLDPARSRTGNVGLGLALVDAIARAHGGRIALEQADSGGLQVDVELPLIA</sequence>
<evidence type="ECO:0000256" key="2">
    <source>
        <dbReference type="ARBA" id="ARBA00004429"/>
    </source>
</evidence>
<dbReference type="CDD" id="cd06225">
    <property type="entry name" value="HAMP"/>
    <property type="match status" value="1"/>
</dbReference>
<dbReference type="PROSITE" id="PS50109">
    <property type="entry name" value="HIS_KIN"/>
    <property type="match status" value="1"/>
</dbReference>
<feature type="chain" id="PRO_5030695975" description="histidine kinase" evidence="17">
    <location>
        <begin position="19"/>
        <end position="490"/>
    </location>
</feature>
<evidence type="ECO:0000256" key="4">
    <source>
        <dbReference type="ARBA" id="ARBA00022475"/>
    </source>
</evidence>
<dbReference type="RefSeq" id="WP_257022157.1">
    <property type="nucleotide sequence ID" value="NZ_JACBYR010000001.1"/>
</dbReference>
<feature type="signal peptide" evidence="17">
    <location>
        <begin position="1"/>
        <end position="18"/>
    </location>
</feature>
<dbReference type="SUPFAM" id="SSF55874">
    <property type="entry name" value="ATPase domain of HSP90 chaperone/DNA topoisomerase II/histidine kinase"/>
    <property type="match status" value="1"/>
</dbReference>
<evidence type="ECO:0000256" key="10">
    <source>
        <dbReference type="ARBA" id="ARBA00022777"/>
    </source>
</evidence>
<keyword evidence="21" id="KW-1185">Reference proteome</keyword>
<keyword evidence="5" id="KW-0997">Cell inner membrane</keyword>
<evidence type="ECO:0000256" key="9">
    <source>
        <dbReference type="ARBA" id="ARBA00022741"/>
    </source>
</evidence>
<evidence type="ECO:0000256" key="8">
    <source>
        <dbReference type="ARBA" id="ARBA00022692"/>
    </source>
</evidence>
<comment type="subcellular location">
    <subcellularLocation>
        <location evidence="2">Cell inner membrane</location>
        <topology evidence="2">Multi-pass membrane protein</topology>
    </subcellularLocation>
</comment>
<dbReference type="InterPro" id="IPR036890">
    <property type="entry name" value="HATPase_C_sf"/>
</dbReference>
<dbReference type="Pfam" id="PF00672">
    <property type="entry name" value="HAMP"/>
    <property type="match status" value="1"/>
</dbReference>
<comment type="catalytic activity">
    <reaction evidence="1">
        <text>ATP + protein L-histidine = ADP + protein N-phospho-L-histidine.</text>
        <dbReference type="EC" id="2.7.13.3"/>
    </reaction>
</comment>
<evidence type="ECO:0000256" key="7">
    <source>
        <dbReference type="ARBA" id="ARBA00022679"/>
    </source>
</evidence>
<keyword evidence="9" id="KW-0547">Nucleotide-binding</keyword>
<dbReference type="Proteomes" id="UP000542125">
    <property type="component" value="Unassembled WGS sequence"/>
</dbReference>